<feature type="transmembrane region" description="Helical" evidence="2">
    <location>
        <begin position="608"/>
        <end position="624"/>
    </location>
</feature>
<name>A0AAV0ZWV9_VICFA</name>
<feature type="transmembrane region" description="Helical" evidence="2">
    <location>
        <begin position="689"/>
        <end position="714"/>
    </location>
</feature>
<dbReference type="AlphaFoldDB" id="A0AAV0ZWV9"/>
<dbReference type="Pfam" id="PF04842">
    <property type="entry name" value="DUF639"/>
    <property type="match status" value="1"/>
</dbReference>
<evidence type="ECO:0000313" key="4">
    <source>
        <dbReference type="Proteomes" id="UP001157006"/>
    </source>
</evidence>
<keyword evidence="2" id="KW-1133">Transmembrane helix</keyword>
<dbReference type="EMBL" id="OX451738">
    <property type="protein sequence ID" value="CAI8601698.1"/>
    <property type="molecule type" value="Genomic_DNA"/>
</dbReference>
<keyword evidence="4" id="KW-1185">Reference proteome</keyword>
<accession>A0AAV0ZWV9</accession>
<protein>
    <submittedName>
        <fullName evidence="3">Uncharacterized protein</fullName>
    </submittedName>
</protein>
<reference evidence="3 4" key="1">
    <citation type="submission" date="2023-01" db="EMBL/GenBank/DDBJ databases">
        <authorList>
            <person name="Kreplak J."/>
        </authorList>
    </citation>
    <scope>NUCLEOTIDE SEQUENCE [LARGE SCALE GENOMIC DNA]</scope>
</reference>
<proteinExistence type="predicted"/>
<dbReference type="Proteomes" id="UP001157006">
    <property type="component" value="Chromosome 3"/>
</dbReference>
<dbReference type="InterPro" id="IPR006927">
    <property type="entry name" value="DUF639"/>
</dbReference>
<dbReference type="PANTHER" id="PTHR31860">
    <property type="entry name" value="HEAT-INDUCIBLE TRANSCRIPTION REPRESSOR (DUF639)-RELATED"/>
    <property type="match status" value="1"/>
</dbReference>
<feature type="region of interest" description="Disordered" evidence="1">
    <location>
        <begin position="1"/>
        <end position="28"/>
    </location>
</feature>
<evidence type="ECO:0000313" key="3">
    <source>
        <dbReference type="EMBL" id="CAI8601698.1"/>
    </source>
</evidence>
<feature type="transmembrane region" description="Helical" evidence="2">
    <location>
        <begin position="663"/>
        <end position="683"/>
    </location>
</feature>
<evidence type="ECO:0000256" key="1">
    <source>
        <dbReference type="SAM" id="MobiDB-lite"/>
    </source>
</evidence>
<evidence type="ECO:0000256" key="2">
    <source>
        <dbReference type="SAM" id="Phobius"/>
    </source>
</evidence>
<feature type="compositionally biased region" description="Acidic residues" evidence="1">
    <location>
        <begin position="13"/>
        <end position="23"/>
    </location>
</feature>
<dbReference type="PANTHER" id="PTHR31860:SF4">
    <property type="entry name" value="OS02G0637800 PROTEIN"/>
    <property type="match status" value="1"/>
</dbReference>
<keyword evidence="2" id="KW-0812">Transmembrane</keyword>
<sequence>MKMKSAELNQFPEEMESEEENDDNNNNNNKIITHNNNNGIKLPMWETILKNHRNSLKSLFHRNKSDFAAADDAVNSPKPIPQLSPIANSVVSRCSKILGVSTNELQHAFDSELPLGVKELLTYARNLVEFCSFKALQRLSRTSDYLSDSEFRRLAFDAMLAWEAPSVHTEQLTAETPTSKDETVSDEDDASFFYSSSTNMALQVDDKKTVGREAFSRIAPVCVLIADIITVHNLFDALTDTSGHRLHFLVYDKYIRSLDKIVKNSKNAMSSSYVGNLQLAEEEIVLDVDGTIPTQPVLQHIGIAAWPGRLTLTNFALYFESLGVGVYEKAVRYDLGADLKQVIKPDLTGPLGARLFDKAVMYKSTSVAEPVYFEFPEFKANLRRDYWLDISLEILRAHMFVRKFGHKDTQKSEILARASLGIFRYRALKESFKFFSSSYKTLLTFNLAKALPRGDMILKTLSNSLMNLTAISGKQHIPPNLETKKKLTVSPAAVVALFCLGFKSKMAVDNYEETTVVCEIRVGEINPLEVAVKQSLKDTGKAEAAQATVDQVKVEGIDTNVAVMKELLFPVIESANRLKLLASWKDFYRSTAFLILSCYVIIRGWTQYLLPSTFLFIAIIMLWRRHFRKGGALEAFTVTPPPNRNAVEQLLTLQEAITQFESLIQAGNIVLLKVRALLLAILPQATEKVALFLVFLAAVFAFIPPKYIFLVIFIECYTREMPYRKESSKRWIRRIREWWIRIPAAPVELVKPDESKKRK</sequence>
<gene>
    <name evidence="3" type="ORF">VFH_III007360</name>
</gene>
<organism evidence="3 4">
    <name type="scientific">Vicia faba</name>
    <name type="common">Broad bean</name>
    <name type="synonym">Faba vulgaris</name>
    <dbReference type="NCBI Taxonomy" id="3906"/>
    <lineage>
        <taxon>Eukaryota</taxon>
        <taxon>Viridiplantae</taxon>
        <taxon>Streptophyta</taxon>
        <taxon>Embryophyta</taxon>
        <taxon>Tracheophyta</taxon>
        <taxon>Spermatophyta</taxon>
        <taxon>Magnoliopsida</taxon>
        <taxon>eudicotyledons</taxon>
        <taxon>Gunneridae</taxon>
        <taxon>Pentapetalae</taxon>
        <taxon>rosids</taxon>
        <taxon>fabids</taxon>
        <taxon>Fabales</taxon>
        <taxon>Fabaceae</taxon>
        <taxon>Papilionoideae</taxon>
        <taxon>50 kb inversion clade</taxon>
        <taxon>NPAAA clade</taxon>
        <taxon>Hologalegina</taxon>
        <taxon>IRL clade</taxon>
        <taxon>Fabeae</taxon>
        <taxon>Vicia</taxon>
    </lineage>
</organism>
<keyword evidence="2" id="KW-0472">Membrane</keyword>